<evidence type="ECO:0000256" key="1">
    <source>
        <dbReference type="ARBA" id="ARBA00009737"/>
    </source>
</evidence>
<dbReference type="Proteomes" id="UP000325081">
    <property type="component" value="Unassembled WGS sequence"/>
</dbReference>
<dbReference type="PANTHER" id="PTHR33732">
    <property type="entry name" value="REF/SRPP-LIKE PROTEIN OS05G0151300/LOC_OS05G05940"/>
    <property type="match status" value="1"/>
</dbReference>
<keyword evidence="3" id="KW-0251">Elongation factor</keyword>
<evidence type="ECO:0000256" key="2">
    <source>
        <dbReference type="SAM" id="MobiDB-lite"/>
    </source>
</evidence>
<name>A0A5A7R315_STRAF</name>
<keyword evidence="3" id="KW-0648">Protein biosynthesis</keyword>
<dbReference type="OrthoDB" id="1905464at2759"/>
<dbReference type="Pfam" id="PF05755">
    <property type="entry name" value="REF"/>
    <property type="match status" value="1"/>
</dbReference>
<keyword evidence="4" id="KW-1185">Reference proteome</keyword>
<dbReference type="PANTHER" id="PTHR33732:SF9">
    <property type="entry name" value="REF_SRPP-LIKE PROTEIN OS05G0151300_LOC_OS05G05940"/>
    <property type="match status" value="1"/>
</dbReference>
<feature type="compositionally biased region" description="Basic and acidic residues" evidence="2">
    <location>
        <begin position="1"/>
        <end position="13"/>
    </location>
</feature>
<feature type="region of interest" description="Disordered" evidence="2">
    <location>
        <begin position="1"/>
        <end position="20"/>
    </location>
</feature>
<evidence type="ECO:0000313" key="3">
    <source>
        <dbReference type="EMBL" id="GER51839.1"/>
    </source>
</evidence>
<reference evidence="4" key="1">
    <citation type="journal article" date="2019" name="Curr. Biol.">
        <title>Genome Sequence of Striga asiatica Provides Insight into the Evolution of Plant Parasitism.</title>
        <authorList>
            <person name="Yoshida S."/>
            <person name="Kim S."/>
            <person name="Wafula E.K."/>
            <person name="Tanskanen J."/>
            <person name="Kim Y.M."/>
            <person name="Honaas L."/>
            <person name="Yang Z."/>
            <person name="Spallek T."/>
            <person name="Conn C.E."/>
            <person name="Ichihashi Y."/>
            <person name="Cheong K."/>
            <person name="Cui S."/>
            <person name="Der J.P."/>
            <person name="Gundlach H."/>
            <person name="Jiao Y."/>
            <person name="Hori C."/>
            <person name="Ishida J.K."/>
            <person name="Kasahara H."/>
            <person name="Kiba T."/>
            <person name="Kim M.S."/>
            <person name="Koo N."/>
            <person name="Laohavisit A."/>
            <person name="Lee Y.H."/>
            <person name="Lumba S."/>
            <person name="McCourt P."/>
            <person name="Mortimer J.C."/>
            <person name="Mutuku J.M."/>
            <person name="Nomura T."/>
            <person name="Sasaki-Sekimoto Y."/>
            <person name="Seto Y."/>
            <person name="Wang Y."/>
            <person name="Wakatake T."/>
            <person name="Sakakibara H."/>
            <person name="Demura T."/>
            <person name="Yamaguchi S."/>
            <person name="Yoneyama K."/>
            <person name="Manabe R.I."/>
            <person name="Nelson D.C."/>
            <person name="Schulman A.H."/>
            <person name="Timko M.P."/>
            <person name="dePamphilis C.W."/>
            <person name="Choi D."/>
            <person name="Shirasu K."/>
        </authorList>
    </citation>
    <scope>NUCLEOTIDE SEQUENCE [LARGE SCALE GENOMIC DNA]</scope>
    <source>
        <strain evidence="4">cv. UVA1</strain>
    </source>
</reference>
<dbReference type="EMBL" id="BKCP01009959">
    <property type="protein sequence ID" value="GER51839.1"/>
    <property type="molecule type" value="Genomic_DNA"/>
</dbReference>
<dbReference type="InterPro" id="IPR008802">
    <property type="entry name" value="REF"/>
</dbReference>
<protein>
    <submittedName>
        <fullName evidence="3">Rubber elongation factor protein (REF)</fullName>
    </submittedName>
</protein>
<proteinExistence type="inferred from homology"/>
<dbReference type="GO" id="GO:0003746">
    <property type="term" value="F:translation elongation factor activity"/>
    <property type="evidence" value="ECO:0007669"/>
    <property type="project" value="UniProtKB-KW"/>
</dbReference>
<evidence type="ECO:0000313" key="4">
    <source>
        <dbReference type="Proteomes" id="UP000325081"/>
    </source>
</evidence>
<accession>A0A5A7R315</accession>
<dbReference type="AlphaFoldDB" id="A0A5A7R315"/>
<organism evidence="3 4">
    <name type="scientific">Striga asiatica</name>
    <name type="common">Asiatic witchweed</name>
    <name type="synonym">Buchnera asiatica</name>
    <dbReference type="NCBI Taxonomy" id="4170"/>
    <lineage>
        <taxon>Eukaryota</taxon>
        <taxon>Viridiplantae</taxon>
        <taxon>Streptophyta</taxon>
        <taxon>Embryophyta</taxon>
        <taxon>Tracheophyta</taxon>
        <taxon>Spermatophyta</taxon>
        <taxon>Magnoliopsida</taxon>
        <taxon>eudicotyledons</taxon>
        <taxon>Gunneridae</taxon>
        <taxon>Pentapetalae</taxon>
        <taxon>asterids</taxon>
        <taxon>lamiids</taxon>
        <taxon>Lamiales</taxon>
        <taxon>Orobanchaceae</taxon>
        <taxon>Buchnereae</taxon>
        <taxon>Striga</taxon>
    </lineage>
</organism>
<gene>
    <name evidence="3" type="ORF">STAS_29261</name>
</gene>
<comment type="caution">
    <text evidence="3">The sequence shown here is derived from an EMBL/GenBank/DDBJ whole genome shotgun (WGS) entry which is preliminary data.</text>
</comment>
<sequence length="232" mass="26500">MQQKEASKMDKISSKSTSVKTNSKHITHAIEMSSEYKICFRSSPKAVLPGQAAQYQLMQSPSKRYSKIRHSGVNSVIAKMIKLGECVKGDDEEQSLKYLEFVQAAALHTVMFAARLYDYAKERSGPLKPGVDDNLETNTEHLWLTAFHFISFHFIFMQQKEASKMDQINSKSTSVKTNSKHITHAIEMSSEYKICFRSPPKAVLPAQYQLMQSPSKRYSKIRHSKWSEFCDC</sequence>
<comment type="similarity">
    <text evidence="1">Belongs to the REF/SRPP family.</text>
</comment>